<evidence type="ECO:0000256" key="3">
    <source>
        <dbReference type="ARBA" id="ARBA00046343"/>
    </source>
</evidence>
<sequence>MNEFVYHPSGKYLFVATGQGRVEIFKMPELELVRTVAAHSGQSNCVALAVSPDGKRVAVGASDALCFIWSIHETICERNLGRLDYHVRAVAFTYDSQLIATGSEDHCIDIAYVNDGSRVHEIRLEGEVYSAAWHPQQLILALHPRVILVNETVSVYDYLATPVESDLRNKNAHIHCCAYMETFRNDSKYPN</sequence>
<proteinExistence type="inferred from homology"/>
<dbReference type="EMBL" id="JAHQIW010000648">
    <property type="protein sequence ID" value="KAJ1349337.1"/>
    <property type="molecule type" value="Genomic_DNA"/>
</dbReference>
<evidence type="ECO:0000256" key="2">
    <source>
        <dbReference type="ARBA" id="ARBA00022737"/>
    </source>
</evidence>
<dbReference type="Pfam" id="PF00400">
    <property type="entry name" value="WD40"/>
    <property type="match status" value="2"/>
</dbReference>
<evidence type="ECO:0000313" key="4">
    <source>
        <dbReference type="EMBL" id="KAJ1349337.1"/>
    </source>
</evidence>
<comment type="caution">
    <text evidence="4">The sequence shown here is derived from an EMBL/GenBank/DDBJ whole genome shotgun (WGS) entry which is preliminary data.</text>
</comment>
<protein>
    <submittedName>
        <fullName evidence="4">Uncharacterized protein</fullName>
    </submittedName>
</protein>
<evidence type="ECO:0000256" key="1">
    <source>
        <dbReference type="ARBA" id="ARBA00022574"/>
    </source>
</evidence>
<dbReference type="InterPro" id="IPR036322">
    <property type="entry name" value="WD40_repeat_dom_sf"/>
</dbReference>
<dbReference type="SMART" id="SM00320">
    <property type="entry name" value="WD40"/>
    <property type="match status" value="2"/>
</dbReference>
<dbReference type="InterPro" id="IPR001680">
    <property type="entry name" value="WD40_rpt"/>
</dbReference>
<gene>
    <name evidence="4" type="ORF">KIN20_004838</name>
</gene>
<dbReference type="InterPro" id="IPR040132">
    <property type="entry name" value="Tex1/THOC3"/>
</dbReference>
<name>A0AAD5LZ56_PARTN</name>
<organism evidence="4 5">
    <name type="scientific">Parelaphostrongylus tenuis</name>
    <name type="common">Meningeal worm</name>
    <dbReference type="NCBI Taxonomy" id="148309"/>
    <lineage>
        <taxon>Eukaryota</taxon>
        <taxon>Metazoa</taxon>
        <taxon>Ecdysozoa</taxon>
        <taxon>Nematoda</taxon>
        <taxon>Chromadorea</taxon>
        <taxon>Rhabditida</taxon>
        <taxon>Rhabditina</taxon>
        <taxon>Rhabditomorpha</taxon>
        <taxon>Strongyloidea</taxon>
        <taxon>Metastrongylidae</taxon>
        <taxon>Parelaphostrongylus</taxon>
    </lineage>
</organism>
<dbReference type="PANTHER" id="PTHR22839:SF0">
    <property type="entry name" value="THO COMPLEX SUBUNIT 3"/>
    <property type="match status" value="1"/>
</dbReference>
<comment type="similarity">
    <text evidence="3">Belongs to the THOC3 family.</text>
</comment>
<dbReference type="InterPro" id="IPR015943">
    <property type="entry name" value="WD40/YVTN_repeat-like_dom_sf"/>
</dbReference>
<dbReference type="GO" id="GO:0006406">
    <property type="term" value="P:mRNA export from nucleus"/>
    <property type="evidence" value="ECO:0007669"/>
    <property type="project" value="InterPro"/>
</dbReference>
<keyword evidence="5" id="KW-1185">Reference proteome</keyword>
<dbReference type="AlphaFoldDB" id="A0AAD5LZ56"/>
<accession>A0AAD5LZ56</accession>
<dbReference type="Proteomes" id="UP001196413">
    <property type="component" value="Unassembled WGS sequence"/>
</dbReference>
<evidence type="ECO:0000313" key="5">
    <source>
        <dbReference type="Proteomes" id="UP001196413"/>
    </source>
</evidence>
<dbReference type="Gene3D" id="2.130.10.10">
    <property type="entry name" value="YVTN repeat-like/Quinoprotein amine dehydrogenase"/>
    <property type="match status" value="1"/>
</dbReference>
<reference evidence="4" key="1">
    <citation type="submission" date="2021-06" db="EMBL/GenBank/DDBJ databases">
        <title>Parelaphostrongylus tenuis whole genome reference sequence.</title>
        <authorList>
            <person name="Garwood T.J."/>
            <person name="Larsen P.A."/>
            <person name="Fountain-Jones N.M."/>
            <person name="Garbe J.R."/>
            <person name="Macchietto M.G."/>
            <person name="Kania S.A."/>
            <person name="Gerhold R.W."/>
            <person name="Richards J.E."/>
            <person name="Wolf T.M."/>
        </authorList>
    </citation>
    <scope>NUCLEOTIDE SEQUENCE</scope>
    <source>
        <strain evidence="4">MNPRO001-30</strain>
        <tissue evidence="4">Meninges</tissue>
    </source>
</reference>
<keyword evidence="2" id="KW-0677">Repeat</keyword>
<dbReference type="GO" id="GO:0000445">
    <property type="term" value="C:THO complex part of transcription export complex"/>
    <property type="evidence" value="ECO:0007669"/>
    <property type="project" value="TreeGrafter"/>
</dbReference>
<dbReference type="PANTHER" id="PTHR22839">
    <property type="entry name" value="THO COMPLEX SUBUNIT 3 THO3"/>
    <property type="match status" value="1"/>
</dbReference>
<keyword evidence="1" id="KW-0853">WD repeat</keyword>
<dbReference type="SUPFAM" id="SSF50978">
    <property type="entry name" value="WD40 repeat-like"/>
    <property type="match status" value="1"/>
</dbReference>